<protein>
    <submittedName>
        <fullName evidence="1">DNA, contig: SP643</fullName>
    </submittedName>
</protein>
<accession>A0A0C9NEW6</accession>
<gene>
    <name evidence="1" type="ORF">SP6_43_02560</name>
</gene>
<dbReference type="EMBL" id="BBJS01000043">
    <property type="protein sequence ID" value="GAN14757.1"/>
    <property type="molecule type" value="Genomic_DNA"/>
</dbReference>
<comment type="caution">
    <text evidence="1">The sequence shown here is derived from an EMBL/GenBank/DDBJ whole genome shotgun (WGS) entry which is preliminary data.</text>
</comment>
<evidence type="ECO:0000313" key="1">
    <source>
        <dbReference type="EMBL" id="GAN14757.1"/>
    </source>
</evidence>
<name>A0A0C9NEW6_SPHPI</name>
<dbReference type="AlphaFoldDB" id="A0A0C9NEW6"/>
<sequence length="51" mass="5857">MGAAIANLVLLARTDARPARNRRPPPVPERIERMARISRGRFEQSYYATIF</sequence>
<keyword evidence="2" id="KW-1185">Reference proteome</keyword>
<proteinExistence type="predicted"/>
<dbReference type="Proteomes" id="UP000032025">
    <property type="component" value="Unassembled WGS sequence"/>
</dbReference>
<organism evidence="1 2">
    <name type="scientific">Sphingomonas paucimobilis NBRC 13935</name>
    <dbReference type="NCBI Taxonomy" id="1219050"/>
    <lineage>
        <taxon>Bacteria</taxon>
        <taxon>Pseudomonadati</taxon>
        <taxon>Pseudomonadota</taxon>
        <taxon>Alphaproteobacteria</taxon>
        <taxon>Sphingomonadales</taxon>
        <taxon>Sphingomonadaceae</taxon>
        <taxon>Sphingomonas</taxon>
    </lineage>
</organism>
<reference evidence="1 2" key="1">
    <citation type="submission" date="2014-08" db="EMBL/GenBank/DDBJ databases">
        <title>Whole genome shotgun sequence of Sphingomonas paucimobilis NBRC 13935.</title>
        <authorList>
            <person name="Hosoyama A."/>
            <person name="Hashimoto M."/>
            <person name="Hosoyama Y."/>
            <person name="Noguchi M."/>
            <person name="Uohara A."/>
            <person name="Ohji S."/>
            <person name="Katano-Makiyama Y."/>
            <person name="Ichikawa N."/>
            <person name="Kimura A."/>
            <person name="Yamazoe A."/>
            <person name="Fujita N."/>
        </authorList>
    </citation>
    <scope>NUCLEOTIDE SEQUENCE [LARGE SCALE GENOMIC DNA]</scope>
    <source>
        <strain evidence="1 2">NBRC 13935</strain>
    </source>
</reference>
<evidence type="ECO:0000313" key="2">
    <source>
        <dbReference type="Proteomes" id="UP000032025"/>
    </source>
</evidence>